<proteinExistence type="predicted"/>
<evidence type="ECO:0000313" key="3">
    <source>
        <dbReference type="EMBL" id="EAY24323.1"/>
    </source>
</evidence>
<dbReference type="InterPro" id="IPR029044">
    <property type="entry name" value="Nucleotide-diphossugar_trans"/>
</dbReference>
<comment type="caution">
    <text evidence="3">The sequence shown here is derived from an EMBL/GenBank/DDBJ whole genome shotgun (WGS) entry which is preliminary data.</text>
</comment>
<dbReference type="Proteomes" id="UP000004095">
    <property type="component" value="Unassembled WGS sequence"/>
</dbReference>
<dbReference type="InterPro" id="IPR050834">
    <property type="entry name" value="Glycosyltransf_2"/>
</dbReference>
<name>A1ZZ64_MICM2</name>
<feature type="transmembrane region" description="Helical" evidence="1">
    <location>
        <begin position="322"/>
        <end position="340"/>
    </location>
</feature>
<feature type="transmembrane region" description="Helical" evidence="1">
    <location>
        <begin position="290"/>
        <end position="310"/>
    </location>
</feature>
<dbReference type="CDD" id="cd04192">
    <property type="entry name" value="GT_2_like_e"/>
    <property type="match status" value="1"/>
</dbReference>
<dbReference type="PANTHER" id="PTHR43685:SF2">
    <property type="entry name" value="GLYCOSYLTRANSFERASE 2-LIKE DOMAIN-CONTAINING PROTEIN"/>
    <property type="match status" value="1"/>
</dbReference>
<evidence type="ECO:0000313" key="4">
    <source>
        <dbReference type="Proteomes" id="UP000004095"/>
    </source>
</evidence>
<dbReference type="AlphaFoldDB" id="A1ZZ64"/>
<dbReference type="PANTHER" id="PTHR43685">
    <property type="entry name" value="GLYCOSYLTRANSFERASE"/>
    <property type="match status" value="1"/>
</dbReference>
<dbReference type="Pfam" id="PF00535">
    <property type="entry name" value="Glycos_transf_2"/>
    <property type="match status" value="1"/>
</dbReference>
<dbReference type="EMBL" id="AAWS01000073">
    <property type="protein sequence ID" value="EAY24323.1"/>
    <property type="molecule type" value="Genomic_DNA"/>
</dbReference>
<dbReference type="eggNOG" id="COG1215">
    <property type="taxonomic scope" value="Bacteria"/>
</dbReference>
<keyword evidence="3" id="KW-0808">Transferase</keyword>
<keyword evidence="4" id="KW-1185">Reference proteome</keyword>
<keyword evidence="1" id="KW-1133">Transmembrane helix</keyword>
<feature type="transmembrane region" description="Helical" evidence="1">
    <location>
        <begin position="347"/>
        <end position="367"/>
    </location>
</feature>
<keyword evidence="3" id="KW-0328">Glycosyltransferase</keyword>
<dbReference type="InterPro" id="IPR001173">
    <property type="entry name" value="Glyco_trans_2-like"/>
</dbReference>
<keyword evidence="1" id="KW-0812">Transmembrane</keyword>
<gene>
    <name evidence="3" type="ORF">M23134_05949</name>
</gene>
<protein>
    <submittedName>
        <fullName evidence="3">Glycosyl transferase, group 2 family protein</fullName>
        <ecNumber evidence="3">2.4.1.-</ecNumber>
    </submittedName>
</protein>
<sequence length="381" mass="42964">MEIIITVILTIYAFFAAYLTFGWIKIPFFRIQANPMSFHETSCVLSVVIVVRNEAENILALLQDLSAQTLTKDLFEVIIVNDHSTDQTVALVEAYAGQADFRLQLLHLHQNEVEASPKKAGIHKAIQAAQGTYVVTTDGDCRVLPGWLQVYYTFYQQYAAQLVSGAVTFAPANHLFAQVQVVEFASLIGSGAASLQLGNPNMCNGANLSYSKAAFEAVGGFAGTEHLASGDDEFLMHKIAQKYPQGIYFVKHPQSIVSTRPVPTLNKFFHQRKRWASKWSFYKDYKVKMLAFFIFLCNFGLLFAFLAYLFGGYSANAFLTQISIKCIVEFIFLSLVLNYLKKRKFIWWIPIVQAIYPLYVVFFGLLAQHKGAYDWKGRKLS</sequence>
<dbReference type="Gene3D" id="3.90.550.10">
    <property type="entry name" value="Spore Coat Polysaccharide Biosynthesis Protein SpsA, Chain A"/>
    <property type="match status" value="1"/>
</dbReference>
<dbReference type="RefSeq" id="WP_002705046.1">
    <property type="nucleotide sequence ID" value="NZ_AAWS01000073.1"/>
</dbReference>
<dbReference type="SUPFAM" id="SSF53448">
    <property type="entry name" value="Nucleotide-diphospho-sugar transferases"/>
    <property type="match status" value="1"/>
</dbReference>
<feature type="domain" description="Glycosyltransferase 2-like" evidence="2">
    <location>
        <begin position="46"/>
        <end position="175"/>
    </location>
</feature>
<evidence type="ECO:0000259" key="2">
    <source>
        <dbReference type="Pfam" id="PF00535"/>
    </source>
</evidence>
<accession>A1ZZ64</accession>
<keyword evidence="1" id="KW-0472">Membrane</keyword>
<dbReference type="EC" id="2.4.1.-" evidence="3"/>
<evidence type="ECO:0000256" key="1">
    <source>
        <dbReference type="SAM" id="Phobius"/>
    </source>
</evidence>
<reference evidence="3 4" key="1">
    <citation type="submission" date="2007-01" db="EMBL/GenBank/DDBJ databases">
        <authorList>
            <person name="Haygood M."/>
            <person name="Podell S."/>
            <person name="Anderson C."/>
            <person name="Hopkinson B."/>
            <person name="Roe K."/>
            <person name="Barbeau K."/>
            <person name="Gaasterland T."/>
            <person name="Ferriera S."/>
            <person name="Johnson J."/>
            <person name="Kravitz S."/>
            <person name="Beeson K."/>
            <person name="Sutton G."/>
            <person name="Rogers Y.-H."/>
            <person name="Friedman R."/>
            <person name="Frazier M."/>
            <person name="Venter J.C."/>
        </authorList>
    </citation>
    <scope>NUCLEOTIDE SEQUENCE [LARGE SCALE GENOMIC DNA]</scope>
    <source>
        <strain evidence="3 4">ATCC 23134</strain>
    </source>
</reference>
<dbReference type="GO" id="GO:0016757">
    <property type="term" value="F:glycosyltransferase activity"/>
    <property type="evidence" value="ECO:0007669"/>
    <property type="project" value="UniProtKB-KW"/>
</dbReference>
<feature type="transmembrane region" description="Helical" evidence="1">
    <location>
        <begin position="6"/>
        <end position="26"/>
    </location>
</feature>
<organism evidence="3 4">
    <name type="scientific">Microscilla marina ATCC 23134</name>
    <dbReference type="NCBI Taxonomy" id="313606"/>
    <lineage>
        <taxon>Bacteria</taxon>
        <taxon>Pseudomonadati</taxon>
        <taxon>Bacteroidota</taxon>
        <taxon>Cytophagia</taxon>
        <taxon>Cytophagales</taxon>
        <taxon>Microscillaceae</taxon>
        <taxon>Microscilla</taxon>
    </lineage>
</organism>